<name>A0A2G5HEA0_CERBT</name>
<dbReference type="OrthoDB" id="3643184at2759"/>
<dbReference type="AlphaFoldDB" id="A0A2G5HEA0"/>
<keyword evidence="4" id="KW-1185">Reference proteome</keyword>
<reference evidence="2 4" key="2">
    <citation type="submission" date="2023-09" db="EMBL/GenBank/DDBJ databases">
        <title>Complete-Gapless Cercospora beticola genome.</title>
        <authorList>
            <person name="Wyatt N.A."/>
            <person name="Spanner R.E."/>
            <person name="Bolton M.D."/>
        </authorList>
    </citation>
    <scope>NUCLEOTIDE SEQUENCE [LARGE SCALE GENOMIC DNA]</scope>
    <source>
        <strain evidence="2">Cb09-40</strain>
    </source>
</reference>
<sequence length="323" mass="36537">MPLQQETSPAIVAPPDGVCHFDRLPPELLRMICSFAYGHQSTKRIITRLQWEKDQEDLVKRGTLASAPAFKHHVDHFLVSKRFFLNATEAFIKAQQLDQTGPGSSLNRKARLCRQSTIQLFARSVKVNSYADASLLRNFSSLRNVEVVIDGFKLESGLPCKKYAWLHVFEDHDLANLEFVEHLVLLRGLKTFTCIADTCFYADTERKRQVWQQNVLALEKYVRKFVTAPKPKAALDSSANNTESTPLYPGSRVTGIGCKSMLISVKSQPHFAFKPQQVAFDSSMVTRVMCLEADQLSRWVDHALRQHPELTSLLDDPGFATSR</sequence>
<dbReference type="Proteomes" id="UP001302367">
    <property type="component" value="Chromosome 9"/>
</dbReference>
<gene>
    <name evidence="1" type="ORF">CB0940_11505</name>
    <name evidence="2" type="ORF">RHO25_013037</name>
</gene>
<proteinExistence type="predicted"/>
<dbReference type="Proteomes" id="UP000230605">
    <property type="component" value="Chromosome 9"/>
</dbReference>
<evidence type="ECO:0000313" key="4">
    <source>
        <dbReference type="Proteomes" id="UP001302367"/>
    </source>
</evidence>
<accession>A0A2G5HEA0</accession>
<dbReference type="EMBL" id="LKMD01000107">
    <property type="protein sequence ID" value="PIA90593.1"/>
    <property type="molecule type" value="Genomic_DNA"/>
</dbReference>
<organism evidence="1 3">
    <name type="scientific">Cercospora beticola</name>
    <name type="common">Sugarbeet leaf spot fungus</name>
    <dbReference type="NCBI Taxonomy" id="122368"/>
    <lineage>
        <taxon>Eukaryota</taxon>
        <taxon>Fungi</taxon>
        <taxon>Dikarya</taxon>
        <taxon>Ascomycota</taxon>
        <taxon>Pezizomycotina</taxon>
        <taxon>Dothideomycetes</taxon>
        <taxon>Dothideomycetidae</taxon>
        <taxon>Mycosphaerellales</taxon>
        <taxon>Mycosphaerellaceae</taxon>
        <taxon>Cercospora</taxon>
    </lineage>
</organism>
<reference evidence="1 3" key="1">
    <citation type="submission" date="2015-10" db="EMBL/GenBank/DDBJ databases">
        <title>The cercosporin biosynthetic gene cluster was horizontally transferred to several fungal lineages and shown to be expanded in Cercospora beticola based on microsynteny with recipient genomes.</title>
        <authorList>
            <person name="De Jonge R."/>
            <person name="Ebert M.K."/>
            <person name="Suttle J.C."/>
            <person name="Jurick Ii W.M."/>
            <person name="Secor G.A."/>
            <person name="Thomma B.P."/>
            <person name="Van De Peer Y."/>
            <person name="Bolton M.D."/>
        </authorList>
    </citation>
    <scope>NUCLEOTIDE SEQUENCE [LARGE SCALE GENOMIC DNA]</scope>
    <source>
        <strain evidence="1 3">09-40</strain>
    </source>
</reference>
<evidence type="ECO:0000313" key="1">
    <source>
        <dbReference type="EMBL" id="PIA90593.1"/>
    </source>
</evidence>
<evidence type="ECO:0000313" key="2">
    <source>
        <dbReference type="EMBL" id="WPB08371.1"/>
    </source>
</evidence>
<dbReference type="EMBL" id="CP134192">
    <property type="protein sequence ID" value="WPB08371.1"/>
    <property type="molecule type" value="Genomic_DNA"/>
</dbReference>
<protein>
    <submittedName>
        <fullName evidence="1">Uncharacterized protein</fullName>
    </submittedName>
</protein>
<evidence type="ECO:0000313" key="3">
    <source>
        <dbReference type="Proteomes" id="UP000230605"/>
    </source>
</evidence>